<keyword evidence="1 3" id="KW-0378">Hydrolase</keyword>
<feature type="domain" description="Metallo-beta-lactamase" evidence="2">
    <location>
        <begin position="19"/>
        <end position="213"/>
    </location>
</feature>
<dbReference type="SUPFAM" id="SSF56281">
    <property type="entry name" value="Metallo-hydrolase/oxidoreductase"/>
    <property type="match status" value="1"/>
</dbReference>
<keyword evidence="4" id="KW-1185">Reference proteome</keyword>
<accession>A0A2T0BIB3</accession>
<dbReference type="OrthoDB" id="9805728at2"/>
<dbReference type="AlphaFoldDB" id="A0A2T0BIB3"/>
<dbReference type="Proteomes" id="UP000239471">
    <property type="component" value="Unassembled WGS sequence"/>
</dbReference>
<organism evidence="3 4">
    <name type="scientific">Clostridium vincentii</name>
    <dbReference type="NCBI Taxonomy" id="52704"/>
    <lineage>
        <taxon>Bacteria</taxon>
        <taxon>Bacillati</taxon>
        <taxon>Bacillota</taxon>
        <taxon>Clostridia</taxon>
        <taxon>Eubacteriales</taxon>
        <taxon>Clostridiaceae</taxon>
        <taxon>Clostridium</taxon>
    </lineage>
</organism>
<dbReference type="InterPro" id="IPR050114">
    <property type="entry name" value="UPF0173_UPF0282_UlaG_hydrolase"/>
</dbReference>
<evidence type="ECO:0000313" key="3">
    <source>
        <dbReference type="EMBL" id="PRR83630.1"/>
    </source>
</evidence>
<dbReference type="PANTHER" id="PTHR43546">
    <property type="entry name" value="UPF0173 METAL-DEPENDENT HYDROLASE MJ1163-RELATED"/>
    <property type="match status" value="1"/>
</dbReference>
<dbReference type="EMBL" id="PVXQ01000006">
    <property type="protein sequence ID" value="PRR83630.1"/>
    <property type="molecule type" value="Genomic_DNA"/>
</dbReference>
<dbReference type="Pfam" id="PF12706">
    <property type="entry name" value="Lactamase_B_2"/>
    <property type="match status" value="1"/>
</dbReference>
<name>A0A2T0BIB3_9CLOT</name>
<comment type="caution">
    <text evidence="3">The sequence shown here is derived from an EMBL/GenBank/DDBJ whole genome shotgun (WGS) entry which is preliminary data.</text>
</comment>
<reference evidence="3 4" key="1">
    <citation type="submission" date="2018-03" db="EMBL/GenBank/DDBJ databases">
        <title>Genome sequence of Clostridium vincentii DSM 10228.</title>
        <authorList>
            <person name="Poehlein A."/>
            <person name="Daniel R."/>
        </authorList>
    </citation>
    <scope>NUCLEOTIDE SEQUENCE [LARGE SCALE GENOMIC DNA]</scope>
    <source>
        <strain evidence="3 4">DSM 10228</strain>
    </source>
</reference>
<dbReference type="InterPro" id="IPR036866">
    <property type="entry name" value="RibonucZ/Hydroxyglut_hydro"/>
</dbReference>
<evidence type="ECO:0000313" key="4">
    <source>
        <dbReference type="Proteomes" id="UP000239471"/>
    </source>
</evidence>
<sequence>MKIQLIRHATLIISVNNKRILVDPVLSESGSMEPIKKIPNQNYNPLVELPTSIDNITNCDAVLVTHTHRDHFDEAAAKLLPKSIPIFCQPKDELKLHSYGFSDVHPIKYTYIWNNILFNRTKGKHGHGVLAMKMAPVSGFVVSSQGEPSVYIAGDTIWCKEVEKSIEKFKPEVVVCNCGGAQFSFGKPITMATKDIDEICCRYANIKVVAVHMDAWNHCRLSRRYLRNYINANKITSNVFIPEDGELLIF</sequence>
<evidence type="ECO:0000259" key="2">
    <source>
        <dbReference type="Pfam" id="PF12706"/>
    </source>
</evidence>
<dbReference type="RefSeq" id="WP_106058907.1">
    <property type="nucleotide sequence ID" value="NZ_PVXQ01000006.1"/>
</dbReference>
<dbReference type="Gene3D" id="3.60.15.10">
    <property type="entry name" value="Ribonuclease Z/Hydroxyacylglutathione hydrolase-like"/>
    <property type="match status" value="1"/>
</dbReference>
<protein>
    <submittedName>
        <fullName evidence="3">Metal-dependent hydrolase</fullName>
    </submittedName>
</protein>
<evidence type="ECO:0000256" key="1">
    <source>
        <dbReference type="ARBA" id="ARBA00022801"/>
    </source>
</evidence>
<dbReference type="PANTHER" id="PTHR43546:SF9">
    <property type="entry name" value="L-ASCORBATE-6-PHOSPHATE LACTONASE ULAG-RELATED"/>
    <property type="match status" value="1"/>
</dbReference>
<dbReference type="GO" id="GO:0016787">
    <property type="term" value="F:hydrolase activity"/>
    <property type="evidence" value="ECO:0007669"/>
    <property type="project" value="UniProtKB-KW"/>
</dbReference>
<proteinExistence type="predicted"/>
<gene>
    <name evidence="3" type="ORF">CLVI_08800</name>
</gene>
<dbReference type="InterPro" id="IPR001279">
    <property type="entry name" value="Metallo-B-lactamas"/>
</dbReference>